<dbReference type="GO" id="GO:0042597">
    <property type="term" value="C:periplasmic space"/>
    <property type="evidence" value="ECO:0007669"/>
    <property type="project" value="UniProtKB-SubCell"/>
</dbReference>
<proteinExistence type="predicted"/>
<feature type="chain" id="PRO_5002646061" description="Copper-binding protein" evidence="2">
    <location>
        <begin position="20"/>
        <end position="146"/>
    </location>
</feature>
<feature type="signal peptide" evidence="2">
    <location>
        <begin position="1"/>
        <end position="19"/>
    </location>
</feature>
<evidence type="ECO:0000256" key="2">
    <source>
        <dbReference type="SAM" id="SignalP"/>
    </source>
</evidence>
<sequence>MKTTGLALALALACASAYGAGDLTRQEPTRVTMVLGNAKGEHRFSPDSLTLETGKLYVLRLENPSANEYYFGSQGLADAVYSRKVVVLGPDAKAVAEVYGPVRRVELKPGSVVEWWFLPVRTGRFEDVMSTRTHTEAGMRATIDVK</sequence>
<evidence type="ECO:0000313" key="4">
    <source>
        <dbReference type="Proteomes" id="UP000000366"/>
    </source>
</evidence>
<dbReference type="EMBL" id="CP000555">
    <property type="protein sequence ID" value="ABM93347.1"/>
    <property type="molecule type" value="Genomic_DNA"/>
</dbReference>
<protein>
    <recommendedName>
        <fullName evidence="5">Copper-binding protein</fullName>
    </recommendedName>
</protein>
<gene>
    <name evidence="3" type="ordered locus">Mpe_A0385</name>
</gene>
<dbReference type="SUPFAM" id="SSF49503">
    <property type="entry name" value="Cupredoxins"/>
    <property type="match status" value="1"/>
</dbReference>
<dbReference type="RefSeq" id="WP_011827985.1">
    <property type="nucleotide sequence ID" value="NC_008825.1"/>
</dbReference>
<dbReference type="STRING" id="420662.Mpe_A0385"/>
<name>A2SCQ8_METPP</name>
<dbReference type="eggNOG" id="COG4454">
    <property type="taxonomic scope" value="Bacteria"/>
</dbReference>
<dbReference type="Gene3D" id="2.60.40.420">
    <property type="entry name" value="Cupredoxins - blue copper proteins"/>
    <property type="match status" value="1"/>
</dbReference>
<evidence type="ECO:0000256" key="1">
    <source>
        <dbReference type="ARBA" id="ARBA00004418"/>
    </source>
</evidence>
<evidence type="ECO:0000313" key="3">
    <source>
        <dbReference type="EMBL" id="ABM93347.1"/>
    </source>
</evidence>
<evidence type="ECO:0008006" key="5">
    <source>
        <dbReference type="Google" id="ProtNLM"/>
    </source>
</evidence>
<comment type="subcellular location">
    <subcellularLocation>
        <location evidence="1">Periplasm</location>
    </subcellularLocation>
</comment>
<dbReference type="HOGENOM" id="CLU_112453_1_0_4"/>
<dbReference type="InterPro" id="IPR008972">
    <property type="entry name" value="Cupredoxin"/>
</dbReference>
<dbReference type="KEGG" id="mpt:Mpe_A0385"/>
<organism evidence="3 4">
    <name type="scientific">Methylibium petroleiphilum (strain ATCC BAA-1232 / LMG 22953 / PM1)</name>
    <dbReference type="NCBI Taxonomy" id="420662"/>
    <lineage>
        <taxon>Bacteria</taxon>
        <taxon>Pseudomonadati</taxon>
        <taxon>Pseudomonadota</taxon>
        <taxon>Betaproteobacteria</taxon>
        <taxon>Burkholderiales</taxon>
        <taxon>Sphaerotilaceae</taxon>
        <taxon>Methylibium</taxon>
    </lineage>
</organism>
<dbReference type="Proteomes" id="UP000000366">
    <property type="component" value="Chromosome"/>
</dbReference>
<keyword evidence="2" id="KW-0732">Signal</keyword>
<accession>A2SCQ8</accession>
<keyword evidence="4" id="KW-1185">Reference proteome</keyword>
<reference evidence="3 4" key="1">
    <citation type="journal article" date="2007" name="J. Bacteriol.">
        <title>Whole-genome analysis of the methyl tert-butyl ether-degrading beta-proteobacterium Methylibium petroleiphilum PM1.</title>
        <authorList>
            <person name="Kane S.R."/>
            <person name="Chakicherla A.Y."/>
            <person name="Chain P.S.G."/>
            <person name="Schmidt R."/>
            <person name="Shin M.W."/>
            <person name="Legler T.C."/>
            <person name="Scow K.M."/>
            <person name="Larimer F.W."/>
            <person name="Lucas S.M."/>
            <person name="Richardson P.M."/>
            <person name="Hristova K.R."/>
        </authorList>
    </citation>
    <scope>NUCLEOTIDE SEQUENCE [LARGE SCALE GENOMIC DNA]</scope>
    <source>
        <strain evidence="4">ATCC BAA-1232 / LMG 22953 / PM1</strain>
    </source>
</reference>
<dbReference type="AlphaFoldDB" id="A2SCQ8"/>